<evidence type="ECO:0000313" key="2">
    <source>
        <dbReference type="Proteomes" id="UP001202248"/>
    </source>
</evidence>
<organism evidence="1 2">
    <name type="scientific">Niabella ginsengisoli</name>
    <dbReference type="NCBI Taxonomy" id="522298"/>
    <lineage>
        <taxon>Bacteria</taxon>
        <taxon>Pseudomonadati</taxon>
        <taxon>Bacteroidota</taxon>
        <taxon>Chitinophagia</taxon>
        <taxon>Chitinophagales</taxon>
        <taxon>Chitinophagaceae</taxon>
        <taxon>Niabella</taxon>
    </lineage>
</organism>
<gene>
    <name evidence="1" type="ORF">MKP09_01535</name>
</gene>
<reference evidence="1 2" key="1">
    <citation type="submission" date="2022-02" db="EMBL/GenBank/DDBJ databases">
        <authorList>
            <person name="Min J."/>
        </authorList>
    </citation>
    <scope>NUCLEOTIDE SEQUENCE [LARGE SCALE GENOMIC DNA]</scope>
    <source>
        <strain evidence="1 2">GR10-1</strain>
    </source>
</reference>
<name>A0ABS9SEB0_9BACT</name>
<evidence type="ECO:0000313" key="1">
    <source>
        <dbReference type="EMBL" id="MCH5596694.1"/>
    </source>
</evidence>
<comment type="caution">
    <text evidence="1">The sequence shown here is derived from an EMBL/GenBank/DDBJ whole genome shotgun (WGS) entry which is preliminary data.</text>
</comment>
<sequence length="160" mass="18210">MKEKEGALNNKQKELLLWEQQLTQREVFLEERERRLDSTKREIDSVVVHGPSVVGKWQVQMQCVETSCEGSAIGDVKNEQWEFSTENNAIVVKAYAGKNLSRIYNGSYTRSGLQLIDQNSHSSTTMEVTLRILNEGKMDGIREIKLPNCKTTYSITAGRL</sequence>
<dbReference type="EMBL" id="JAKWBL010000001">
    <property type="protein sequence ID" value="MCH5596694.1"/>
    <property type="molecule type" value="Genomic_DNA"/>
</dbReference>
<keyword evidence="2" id="KW-1185">Reference proteome</keyword>
<evidence type="ECO:0008006" key="3">
    <source>
        <dbReference type="Google" id="ProtNLM"/>
    </source>
</evidence>
<protein>
    <recommendedName>
        <fullName evidence="3">Lipocalin-like domain-containing protein</fullName>
    </recommendedName>
</protein>
<dbReference type="Proteomes" id="UP001202248">
    <property type="component" value="Unassembled WGS sequence"/>
</dbReference>
<dbReference type="RefSeq" id="WP_240826116.1">
    <property type="nucleotide sequence ID" value="NZ_JAKWBL010000001.1"/>
</dbReference>
<accession>A0ABS9SEB0</accession>
<proteinExistence type="predicted"/>